<dbReference type="Pfam" id="PF24391">
    <property type="entry name" value="HD-CE"/>
    <property type="match status" value="1"/>
</dbReference>
<keyword evidence="4" id="KW-0143">Chaperone</keyword>
<dbReference type="EMBL" id="SNWR01000001">
    <property type="protein sequence ID" value="TDO39774.1"/>
    <property type="molecule type" value="Genomic_DNA"/>
</dbReference>
<dbReference type="GO" id="GO:0016301">
    <property type="term" value="F:kinase activity"/>
    <property type="evidence" value="ECO:0007669"/>
    <property type="project" value="UniProtKB-KW"/>
</dbReference>
<organism evidence="6 7">
    <name type="scientific">Paractinoplanes brasiliensis</name>
    <dbReference type="NCBI Taxonomy" id="52695"/>
    <lineage>
        <taxon>Bacteria</taxon>
        <taxon>Bacillati</taxon>
        <taxon>Actinomycetota</taxon>
        <taxon>Actinomycetes</taxon>
        <taxon>Micromonosporales</taxon>
        <taxon>Micromonosporaceae</taxon>
        <taxon>Paractinoplanes</taxon>
    </lineage>
</organism>
<dbReference type="InterPro" id="IPR036890">
    <property type="entry name" value="HATPase_C_sf"/>
</dbReference>
<keyword evidence="7" id="KW-1185">Reference proteome</keyword>
<evidence type="ECO:0000313" key="6">
    <source>
        <dbReference type="EMBL" id="TDO39774.1"/>
    </source>
</evidence>
<dbReference type="Proteomes" id="UP000294901">
    <property type="component" value="Unassembled WGS sequence"/>
</dbReference>
<dbReference type="GO" id="GO:0005524">
    <property type="term" value="F:ATP binding"/>
    <property type="evidence" value="ECO:0007669"/>
    <property type="project" value="UniProtKB-KW"/>
</dbReference>
<comment type="similarity">
    <text evidence="1">Belongs to the heat shock protein 90 family.</text>
</comment>
<dbReference type="GO" id="GO:0140662">
    <property type="term" value="F:ATP-dependent protein folding chaperone"/>
    <property type="evidence" value="ECO:0007669"/>
    <property type="project" value="InterPro"/>
</dbReference>
<evidence type="ECO:0000256" key="3">
    <source>
        <dbReference type="ARBA" id="ARBA00022840"/>
    </source>
</evidence>
<feature type="domain" description="HD-CE" evidence="5">
    <location>
        <begin position="52"/>
        <end position="316"/>
    </location>
</feature>
<dbReference type="Pfam" id="PF13589">
    <property type="entry name" value="HATPase_c_3"/>
    <property type="match status" value="1"/>
</dbReference>
<evidence type="ECO:0000259" key="5">
    <source>
        <dbReference type="Pfam" id="PF24391"/>
    </source>
</evidence>
<name>A0A4R6JT24_9ACTN</name>
<dbReference type="PANTHER" id="PTHR11528">
    <property type="entry name" value="HEAT SHOCK PROTEIN 90 FAMILY MEMBER"/>
    <property type="match status" value="1"/>
</dbReference>
<proteinExistence type="inferred from homology"/>
<keyword evidence="2" id="KW-0547">Nucleotide-binding</keyword>
<dbReference type="InterPro" id="IPR056471">
    <property type="entry name" value="HD-CE"/>
</dbReference>
<dbReference type="InterPro" id="IPR020575">
    <property type="entry name" value="Hsp90_N"/>
</dbReference>
<protein>
    <submittedName>
        <fullName evidence="6">Histidine kinase/DNA gyrase B/HSP90-like ATPase</fullName>
    </submittedName>
</protein>
<reference evidence="6 7" key="1">
    <citation type="submission" date="2019-03" db="EMBL/GenBank/DDBJ databases">
        <title>Sequencing the genomes of 1000 actinobacteria strains.</title>
        <authorList>
            <person name="Klenk H.-P."/>
        </authorList>
    </citation>
    <scope>NUCLEOTIDE SEQUENCE [LARGE SCALE GENOMIC DNA]</scope>
    <source>
        <strain evidence="6 7">DSM 43805</strain>
    </source>
</reference>
<gene>
    <name evidence="6" type="ORF">C8E87_3474</name>
</gene>
<comment type="caution">
    <text evidence="6">The sequence shown here is derived from an EMBL/GenBank/DDBJ whole genome shotgun (WGS) entry which is preliminary data.</text>
</comment>
<sequence>MPFGYEGTRLWSSSLGRDVEDHRSQREQLRVAYHRFRERAVLLAAEIPQDLREYTVHDAAHLDALWELADVIGGDLIELTPTEAYVLGGAFLIHDLGMGLAAWPGGIDSLKKEYDWRDIVAACTMELRGRPAADGELDAPAADVEQAAKEIALREKHASHAAELALISWTSTATAEEYHLIDDVDLRTTYGHLIGQIAASHWWDIEKISATFPAHPIGAPVNCPSEWTVDSLKLACLLRLADAAHLDSRRAPKFLRAVRNPRGLSDIHWSFQGHLQQIRRQDDQLLFTAAQPFEVSEISAWWACHDALHVVDKELRSVDALLVEMSRPRMAARAVKGVDSPSRLSTLIPTRGWIPVDASITVSNVPSLVKKLGGESLYGNRPDTAIRELIQNAADATRALATLTDAAPAAITVAYETDEQGADWIRVTDSGVGMSRAVMTGVLLDFGRSYWGSQLMREESPGLAASKFRPAGRYGIGFYAAFMIGDYVSVVSRRYDEASSDTRILEFPEGLAGRPILRIATRQEMRHSGGTTVSIKLRDPDSYDLLMDDKPRVFAGLNYANFFDLCQKLAPSLDVPLQVIDRGEERRNCIESHDWKTLTGRELICRLGHVGSPIWSSTHVSLGFVSDAMRPIMRGDRMLAHAALAPVPPGVIGDQGEELRVWGVITGGGLRIAELGGAIGIFTGQPLKADRTKASLDASAKEIADWASEQAEIWQDEINSHSPEWNIYVALLSRLGADTKGVHIACTAEGYLSAHELEEWARDRRRIVIADDFDVEVDDKLGEQTFWSRSAREYVLLGEDIVLAPSSNAQYGEWDAWPGEEYTGIRRIPVRSGIVTSPEEWWKEYRGSTVGLVIHAIARAWNCAPESIVRSLSNIDENGRRLTLDIGKSVVGAKPVSSFVEFLIDRDLIP</sequence>
<dbReference type="PRINTS" id="PR00775">
    <property type="entry name" value="HEATSHOCK90"/>
</dbReference>
<keyword evidence="3" id="KW-0067">ATP-binding</keyword>
<evidence type="ECO:0000256" key="1">
    <source>
        <dbReference type="ARBA" id="ARBA00008239"/>
    </source>
</evidence>
<dbReference type="SUPFAM" id="SSF55874">
    <property type="entry name" value="ATPase domain of HSP90 chaperone/DNA topoisomerase II/histidine kinase"/>
    <property type="match status" value="1"/>
</dbReference>
<accession>A0A4R6JT24</accession>
<keyword evidence="6" id="KW-0418">Kinase</keyword>
<evidence type="ECO:0000313" key="7">
    <source>
        <dbReference type="Proteomes" id="UP000294901"/>
    </source>
</evidence>
<dbReference type="GO" id="GO:0051082">
    <property type="term" value="F:unfolded protein binding"/>
    <property type="evidence" value="ECO:0007669"/>
    <property type="project" value="InterPro"/>
</dbReference>
<dbReference type="InterPro" id="IPR001404">
    <property type="entry name" value="Hsp90_fam"/>
</dbReference>
<evidence type="ECO:0000256" key="2">
    <source>
        <dbReference type="ARBA" id="ARBA00022741"/>
    </source>
</evidence>
<evidence type="ECO:0000256" key="4">
    <source>
        <dbReference type="ARBA" id="ARBA00023186"/>
    </source>
</evidence>
<dbReference type="Gene3D" id="3.30.565.10">
    <property type="entry name" value="Histidine kinase-like ATPase, C-terminal domain"/>
    <property type="match status" value="1"/>
</dbReference>
<dbReference type="AlphaFoldDB" id="A0A4R6JT24"/>
<dbReference type="RefSeq" id="WP_133874051.1">
    <property type="nucleotide sequence ID" value="NZ_BOMD01000054.1"/>
</dbReference>
<dbReference type="OrthoDB" id="9802640at2"/>
<keyword evidence="6" id="KW-0808">Transferase</keyword>
<dbReference type="GO" id="GO:0016887">
    <property type="term" value="F:ATP hydrolysis activity"/>
    <property type="evidence" value="ECO:0007669"/>
    <property type="project" value="InterPro"/>
</dbReference>